<dbReference type="AlphaFoldDB" id="A0A7S7RD50"/>
<dbReference type="RefSeq" id="WP_182080319.1">
    <property type="nucleotide sequence ID" value="NZ_CP063356.2"/>
</dbReference>
<organism evidence="1 2">
    <name type="scientific">Anaerobacillus isosaccharinicus</name>
    <dbReference type="NCBI Taxonomy" id="1532552"/>
    <lineage>
        <taxon>Bacteria</taxon>
        <taxon>Bacillati</taxon>
        <taxon>Bacillota</taxon>
        <taxon>Bacilli</taxon>
        <taxon>Bacillales</taxon>
        <taxon>Bacillaceae</taxon>
        <taxon>Anaerobacillus</taxon>
    </lineage>
</organism>
<reference evidence="1 2" key="1">
    <citation type="journal article" date="2017" name="Genome Announc.">
        <title>Draft Genome Sequences of Four Alkaliphilic Bacteria Belonging to the Anaerobacillus Genus.</title>
        <authorList>
            <person name="Bassil N.M."/>
            <person name="Lloyd J.R."/>
        </authorList>
    </citation>
    <scope>NUCLEOTIDE SEQUENCE [LARGE SCALE GENOMIC DNA]</scope>
    <source>
        <strain evidence="1 2">NB2006</strain>
    </source>
</reference>
<accession>A0A7S7RD50</accession>
<dbReference type="InterPro" id="IPR025855">
    <property type="entry name" value="Replic_Relax"/>
</dbReference>
<name>A0A7S7RD50_9BACI</name>
<protein>
    <submittedName>
        <fullName evidence="1">Replication-relaxation family protein</fullName>
    </submittedName>
</protein>
<proteinExistence type="predicted"/>
<dbReference type="Proteomes" id="UP000180175">
    <property type="component" value="Chromosome"/>
</dbReference>
<dbReference type="KEGG" id="aia:AWH56_008510"/>
<dbReference type="EMBL" id="CP063356">
    <property type="protein sequence ID" value="QOY37608.1"/>
    <property type="molecule type" value="Genomic_DNA"/>
</dbReference>
<gene>
    <name evidence="1" type="ORF">AWH56_008510</name>
</gene>
<evidence type="ECO:0000313" key="1">
    <source>
        <dbReference type="EMBL" id="QOY37608.1"/>
    </source>
</evidence>
<keyword evidence="2" id="KW-1185">Reference proteome</keyword>
<reference evidence="1 2" key="2">
    <citation type="journal article" date="2019" name="Int. J. Syst. Evol. Microbiol.">
        <title>Anaerobacillus isosaccharinicus sp. nov., an alkaliphilic bacterium which degrades isosaccharinic acid.</title>
        <authorList>
            <person name="Bassil N.M."/>
            <person name="Lloyd J.R."/>
        </authorList>
    </citation>
    <scope>NUCLEOTIDE SEQUENCE [LARGE SCALE GENOMIC DNA]</scope>
    <source>
        <strain evidence="1 2">NB2006</strain>
    </source>
</reference>
<evidence type="ECO:0000313" key="2">
    <source>
        <dbReference type="Proteomes" id="UP000180175"/>
    </source>
</evidence>
<sequence length="357" mass="42173">MDKRIKREVVTLDILEDVYHFRALTTDQIRYLYYPDKKNYTEQKVKNLRDRGLLDSLRYERKACYVITTKGIRQLEKNGRLTKSRLAKDNRPDPSELWRIIQANDVFVYLSPFGFKVTEVREWKARYRMNRNSWVAAGVTTSDVKKDYSVYIMPKNISEKEISHIRGEIKEATTIGRYIFIFKSLTSYSVFLQNISNVERGKLEIMMISELHLRKVLPLFSGEQSYIDFYSKYGEVLVNDNPSSMTNFAEYILRTEDGEEYYICNYLFQDATVLERVKGCQNADRKVAVFTFQTGHREAVKMISENSPYIKFFIVDPNEMPGFTELNSRLTEIKEQIEERNEKRRLAYRGQRKPKAT</sequence>
<dbReference type="Pfam" id="PF13814">
    <property type="entry name" value="Replic_Relax"/>
    <property type="match status" value="1"/>
</dbReference>